<reference evidence="1" key="1">
    <citation type="journal article" date="2021" name="J. Hered.">
        <title>Genome Assembly of Salicaceae Populus deltoides (Eastern Cottonwood) I-69 Based on Nanopore Sequencing and Hi-C Technologies.</title>
        <authorList>
            <person name="Bai S."/>
            <person name="Wu H."/>
            <person name="Zhang J."/>
            <person name="Pan Z."/>
            <person name="Zhao W."/>
            <person name="Li Z."/>
            <person name="Tong C."/>
        </authorList>
    </citation>
    <scope>NUCLEOTIDE SEQUENCE</scope>
    <source>
        <tissue evidence="1">Leaf</tissue>
    </source>
</reference>
<gene>
    <name evidence="1" type="ORF">H0E87_015484</name>
</gene>
<sequence length="127" mass="14207">MECGWSFGTVVEAKRKEYIRGERSSMVKRHHRGFVCKRAERWRDYRFKVVAKGYDGERIWVACYVAVVGTATTVGAEQEDEAGKRKLRSGAERSTDYVCGCCGGGIMDCRIPARKGVSAGFILESDI</sequence>
<keyword evidence="2" id="KW-1185">Reference proteome</keyword>
<dbReference type="Proteomes" id="UP000807159">
    <property type="component" value="Chromosome 8"/>
</dbReference>
<proteinExistence type="predicted"/>
<comment type="caution">
    <text evidence="1">The sequence shown here is derived from an EMBL/GenBank/DDBJ whole genome shotgun (WGS) entry which is preliminary data.</text>
</comment>
<name>A0A8T2Y588_POPDE</name>
<accession>A0A8T2Y588</accession>
<protein>
    <submittedName>
        <fullName evidence="1">Uncharacterized protein</fullName>
    </submittedName>
</protein>
<dbReference type="EMBL" id="JACEGQ020000008">
    <property type="protein sequence ID" value="KAH8500257.1"/>
    <property type="molecule type" value="Genomic_DNA"/>
</dbReference>
<evidence type="ECO:0000313" key="2">
    <source>
        <dbReference type="Proteomes" id="UP000807159"/>
    </source>
</evidence>
<evidence type="ECO:0000313" key="1">
    <source>
        <dbReference type="EMBL" id="KAH8500257.1"/>
    </source>
</evidence>
<dbReference type="AlphaFoldDB" id="A0A8T2Y588"/>
<organism evidence="1 2">
    <name type="scientific">Populus deltoides</name>
    <name type="common">Eastern poplar</name>
    <name type="synonym">Eastern cottonwood</name>
    <dbReference type="NCBI Taxonomy" id="3696"/>
    <lineage>
        <taxon>Eukaryota</taxon>
        <taxon>Viridiplantae</taxon>
        <taxon>Streptophyta</taxon>
        <taxon>Embryophyta</taxon>
        <taxon>Tracheophyta</taxon>
        <taxon>Spermatophyta</taxon>
        <taxon>Magnoliopsida</taxon>
        <taxon>eudicotyledons</taxon>
        <taxon>Gunneridae</taxon>
        <taxon>Pentapetalae</taxon>
        <taxon>rosids</taxon>
        <taxon>fabids</taxon>
        <taxon>Malpighiales</taxon>
        <taxon>Salicaceae</taxon>
        <taxon>Saliceae</taxon>
        <taxon>Populus</taxon>
    </lineage>
</organism>